<comment type="caution">
    <text evidence="10">The sequence shown here is derived from an EMBL/GenBank/DDBJ whole genome shotgun (WGS) entry which is preliminary data.</text>
</comment>
<feature type="compositionally biased region" description="Low complexity" evidence="8">
    <location>
        <begin position="624"/>
        <end position="651"/>
    </location>
</feature>
<feature type="region of interest" description="Disordered" evidence="8">
    <location>
        <begin position="612"/>
        <end position="674"/>
    </location>
</feature>
<dbReference type="GeneID" id="63786482"/>
<dbReference type="GO" id="GO:0008270">
    <property type="term" value="F:zinc ion binding"/>
    <property type="evidence" value="ECO:0007669"/>
    <property type="project" value="InterPro"/>
</dbReference>
<evidence type="ECO:0000259" key="9">
    <source>
        <dbReference type="PROSITE" id="PS50048"/>
    </source>
</evidence>
<comment type="subcellular location">
    <subcellularLocation>
        <location evidence="1">Nucleus</location>
    </subcellularLocation>
</comment>
<keyword evidence="11" id="KW-1185">Reference proteome</keyword>
<keyword evidence="7" id="KW-0539">Nucleus</keyword>
<dbReference type="RefSeq" id="XP_040723323.1">
    <property type="nucleotide sequence ID" value="XM_040869883.1"/>
</dbReference>
<dbReference type="CDD" id="cd00067">
    <property type="entry name" value="GAL4"/>
    <property type="match status" value="1"/>
</dbReference>
<dbReference type="GO" id="GO:0043565">
    <property type="term" value="F:sequence-specific DNA binding"/>
    <property type="evidence" value="ECO:0007669"/>
    <property type="project" value="TreeGrafter"/>
</dbReference>
<dbReference type="GO" id="GO:0000981">
    <property type="term" value="F:DNA-binding transcription factor activity, RNA polymerase II-specific"/>
    <property type="evidence" value="ECO:0007669"/>
    <property type="project" value="InterPro"/>
</dbReference>
<evidence type="ECO:0000256" key="8">
    <source>
        <dbReference type="SAM" id="MobiDB-lite"/>
    </source>
</evidence>
<dbReference type="OrthoDB" id="4151048at2759"/>
<dbReference type="PANTHER" id="PTHR47782">
    <property type="entry name" value="ZN(II)2CYS6 TRANSCRIPTION FACTOR (EUROFUNG)-RELATED"/>
    <property type="match status" value="1"/>
</dbReference>
<dbReference type="GO" id="GO:0005634">
    <property type="term" value="C:nucleus"/>
    <property type="evidence" value="ECO:0007669"/>
    <property type="project" value="UniProtKB-SubCell"/>
</dbReference>
<dbReference type="AlphaFoldDB" id="A0A1Y2F2X1"/>
<dbReference type="GO" id="GO:0045944">
    <property type="term" value="P:positive regulation of transcription by RNA polymerase II"/>
    <property type="evidence" value="ECO:0007669"/>
    <property type="project" value="TreeGrafter"/>
</dbReference>
<feature type="compositionally biased region" description="Basic and acidic residues" evidence="8">
    <location>
        <begin position="32"/>
        <end position="44"/>
    </location>
</feature>
<dbReference type="InterPro" id="IPR052202">
    <property type="entry name" value="Yeast_MetPath_Reg"/>
</dbReference>
<evidence type="ECO:0000256" key="7">
    <source>
        <dbReference type="ARBA" id="ARBA00023242"/>
    </source>
</evidence>
<dbReference type="Pfam" id="PF04082">
    <property type="entry name" value="Fungal_trans"/>
    <property type="match status" value="1"/>
</dbReference>
<dbReference type="GO" id="GO:0006351">
    <property type="term" value="P:DNA-templated transcription"/>
    <property type="evidence" value="ECO:0007669"/>
    <property type="project" value="InterPro"/>
</dbReference>
<dbReference type="Pfam" id="PF00172">
    <property type="entry name" value="Zn_clus"/>
    <property type="match status" value="1"/>
</dbReference>
<name>A0A1Y2F2X1_PROLT</name>
<dbReference type="CDD" id="cd12148">
    <property type="entry name" value="fungal_TF_MHR"/>
    <property type="match status" value="1"/>
</dbReference>
<organism evidence="10 11">
    <name type="scientific">Protomyces lactucae-debilis</name>
    <dbReference type="NCBI Taxonomy" id="2754530"/>
    <lineage>
        <taxon>Eukaryota</taxon>
        <taxon>Fungi</taxon>
        <taxon>Dikarya</taxon>
        <taxon>Ascomycota</taxon>
        <taxon>Taphrinomycotina</taxon>
        <taxon>Taphrinomycetes</taxon>
        <taxon>Taphrinales</taxon>
        <taxon>Protomycetaceae</taxon>
        <taxon>Protomyces</taxon>
    </lineage>
</organism>
<dbReference type="Gene3D" id="4.10.240.10">
    <property type="entry name" value="Zn(2)-C6 fungal-type DNA-binding domain"/>
    <property type="match status" value="1"/>
</dbReference>
<keyword evidence="6" id="KW-0804">Transcription</keyword>
<dbReference type="Proteomes" id="UP000193685">
    <property type="component" value="Unassembled WGS sequence"/>
</dbReference>
<protein>
    <submittedName>
        <fullName evidence="10">Fungal-specific transcription factor domain-domain-containing protein</fullName>
    </submittedName>
</protein>
<feature type="region of interest" description="Disordered" evidence="8">
    <location>
        <begin position="1"/>
        <end position="44"/>
    </location>
</feature>
<evidence type="ECO:0000313" key="11">
    <source>
        <dbReference type="Proteomes" id="UP000193685"/>
    </source>
</evidence>
<dbReference type="SMART" id="SM00066">
    <property type="entry name" value="GAL4"/>
    <property type="match status" value="1"/>
</dbReference>
<feature type="region of interest" description="Disordered" evidence="8">
    <location>
        <begin position="94"/>
        <end position="120"/>
    </location>
</feature>
<dbReference type="PANTHER" id="PTHR47782:SF12">
    <property type="entry name" value="ZN(II)2CYS6 TRANSCRIPTION FACTOR (EUROFUNG)"/>
    <property type="match status" value="1"/>
</dbReference>
<evidence type="ECO:0000256" key="4">
    <source>
        <dbReference type="ARBA" id="ARBA00023015"/>
    </source>
</evidence>
<dbReference type="InterPro" id="IPR001138">
    <property type="entry name" value="Zn2Cys6_DnaBD"/>
</dbReference>
<keyword evidence="3" id="KW-0862">Zinc</keyword>
<sequence length="721" mass="80521">MAKNDQYESVFGDSSAHSPSDHDPRPRKRQRTACDRCKTRKQKCDHVLPSCGNCAKAGLECTRAPPPDPSGPSSAYTRSLEEQVARLEAQLALSGEPLPRRSTDGQTHTTGQGQGHGDEASNSVAEIVGALSGRNVAGTEFYIGTTSGYSLARDLSEMASAVVWDRTVNVQDYGNVDGDDRLSPINIAELQRQTLEIPSDALSARLINAYIGRIHGRFPVVFKSDLWDLHARRQSLFSQNAVANNEHGFSKFMLLMVYAIAGLNLRLTEDYTEPSPELFYIQALKHITAARASSAINNIQAMVLLMLYHMRSDARTWSTWHMAGLAMRTTTELGLHREASTAGLKSRQVQQRRCLFWTMYYLEGVLASTLGRPPSLIDTDIDQPMPYSIDESELDTAKLVVPESGREAFPYSSMTQSILLQQLRRLESRMQRTVLRVDVPIATLLPELYPVYESLQHWQRHSIPPEMQGLELDRPLLFYNKLIRMLLQPFLTLTVNPNINTEINLGPDKELLKQCLESAGTICQIHKRLHQSPEYGHTFVTVHTVYVAGLTLLYCLWLGGEQVWSFGVSNNIRACSFVLSIMGERAPYIRRYRDSFEGLVEATMTKLERPNALSGMSGKASFAQIQQAQQTGQPPPVSQQQHPQQHTQQQAPPTPQEPHLPVPPVPNFYEPPNGLSMDPEMNPYWFEGLTMADDGAWNMARELAGWIDSVEITGTGTSSVQ</sequence>
<keyword evidence="2" id="KW-0479">Metal-binding</keyword>
<dbReference type="PROSITE" id="PS50048">
    <property type="entry name" value="ZN2_CY6_FUNGAL_2"/>
    <property type="match status" value="1"/>
</dbReference>
<feature type="domain" description="Zn(2)-C6 fungal-type" evidence="9">
    <location>
        <begin position="33"/>
        <end position="63"/>
    </location>
</feature>
<reference evidence="10 11" key="1">
    <citation type="submission" date="2016-07" db="EMBL/GenBank/DDBJ databases">
        <title>Pervasive Adenine N6-methylation of Active Genes in Fungi.</title>
        <authorList>
            <consortium name="DOE Joint Genome Institute"/>
            <person name="Mondo S.J."/>
            <person name="Dannebaum R.O."/>
            <person name="Kuo R.C."/>
            <person name="Labutti K."/>
            <person name="Haridas S."/>
            <person name="Kuo A."/>
            <person name="Salamov A."/>
            <person name="Ahrendt S.R."/>
            <person name="Lipzen A."/>
            <person name="Sullivan W."/>
            <person name="Andreopoulos W.B."/>
            <person name="Clum A."/>
            <person name="Lindquist E."/>
            <person name="Daum C."/>
            <person name="Ramamoorthy G.K."/>
            <person name="Gryganskyi A."/>
            <person name="Culley D."/>
            <person name="Magnuson J.K."/>
            <person name="James T.Y."/>
            <person name="O'Malley M.A."/>
            <person name="Stajich J.E."/>
            <person name="Spatafora J.W."/>
            <person name="Visel A."/>
            <person name="Grigoriev I.V."/>
        </authorList>
    </citation>
    <scope>NUCLEOTIDE SEQUENCE [LARGE SCALE GENOMIC DNA]</scope>
    <source>
        <strain evidence="10 11">12-1054</strain>
    </source>
</reference>
<accession>A0A1Y2F2X1</accession>
<evidence type="ECO:0000313" key="10">
    <source>
        <dbReference type="EMBL" id="ORY78212.1"/>
    </source>
</evidence>
<evidence type="ECO:0000256" key="6">
    <source>
        <dbReference type="ARBA" id="ARBA00023163"/>
    </source>
</evidence>
<evidence type="ECO:0000256" key="2">
    <source>
        <dbReference type="ARBA" id="ARBA00022723"/>
    </source>
</evidence>
<evidence type="ECO:0000256" key="5">
    <source>
        <dbReference type="ARBA" id="ARBA00023125"/>
    </source>
</evidence>
<keyword evidence="5" id="KW-0238">DNA-binding</keyword>
<dbReference type="InterPro" id="IPR007219">
    <property type="entry name" value="XnlR_reg_dom"/>
</dbReference>
<dbReference type="OMA" id="CLCLFRA"/>
<dbReference type="STRING" id="56484.A0A1Y2F2X1"/>
<dbReference type="EMBL" id="MCFI01000018">
    <property type="protein sequence ID" value="ORY78212.1"/>
    <property type="molecule type" value="Genomic_DNA"/>
</dbReference>
<proteinExistence type="predicted"/>
<gene>
    <name evidence="10" type="ORF">BCR37DRAFT_382483</name>
</gene>
<feature type="compositionally biased region" description="Pro residues" evidence="8">
    <location>
        <begin position="652"/>
        <end position="666"/>
    </location>
</feature>
<dbReference type="SMART" id="SM00906">
    <property type="entry name" value="Fungal_trans"/>
    <property type="match status" value="1"/>
</dbReference>
<dbReference type="InterPro" id="IPR036864">
    <property type="entry name" value="Zn2-C6_fun-type_DNA-bd_sf"/>
</dbReference>
<evidence type="ECO:0000256" key="1">
    <source>
        <dbReference type="ARBA" id="ARBA00004123"/>
    </source>
</evidence>
<dbReference type="PROSITE" id="PS00463">
    <property type="entry name" value="ZN2_CY6_FUNGAL_1"/>
    <property type="match status" value="1"/>
</dbReference>
<dbReference type="SUPFAM" id="SSF57701">
    <property type="entry name" value="Zn2/Cys6 DNA-binding domain"/>
    <property type="match status" value="1"/>
</dbReference>
<evidence type="ECO:0000256" key="3">
    <source>
        <dbReference type="ARBA" id="ARBA00022833"/>
    </source>
</evidence>
<keyword evidence="4" id="KW-0805">Transcription regulation</keyword>